<feature type="transmembrane region" description="Helical" evidence="6">
    <location>
        <begin position="113"/>
        <end position="132"/>
    </location>
</feature>
<keyword evidence="2 5" id="KW-0812">Transmembrane</keyword>
<dbReference type="GO" id="GO:0046513">
    <property type="term" value="P:ceramide biosynthetic process"/>
    <property type="evidence" value="ECO:0007669"/>
    <property type="project" value="InterPro"/>
</dbReference>
<evidence type="ECO:0000313" key="8">
    <source>
        <dbReference type="EMBL" id="KAF5751211.1"/>
    </source>
</evidence>
<gene>
    <name evidence="8" type="ORF">HS088_TW02G00221</name>
</gene>
<dbReference type="GO" id="GO:0050291">
    <property type="term" value="F:sphingosine N-acyltransferase activity"/>
    <property type="evidence" value="ECO:0007669"/>
    <property type="project" value="InterPro"/>
</dbReference>
<evidence type="ECO:0000256" key="6">
    <source>
        <dbReference type="SAM" id="Phobius"/>
    </source>
</evidence>
<dbReference type="InterPro" id="IPR006634">
    <property type="entry name" value="TLC-dom"/>
</dbReference>
<dbReference type="SMART" id="SM00724">
    <property type="entry name" value="TLC"/>
    <property type="match status" value="1"/>
</dbReference>
<reference evidence="8 9" key="1">
    <citation type="journal article" date="2020" name="Nat. Commun.">
        <title>Genome of Tripterygium wilfordii and identification of cytochrome P450 involved in triptolide biosynthesis.</title>
        <authorList>
            <person name="Tu L."/>
            <person name="Su P."/>
            <person name="Zhang Z."/>
            <person name="Gao L."/>
            <person name="Wang J."/>
            <person name="Hu T."/>
            <person name="Zhou J."/>
            <person name="Zhang Y."/>
            <person name="Zhao Y."/>
            <person name="Liu Y."/>
            <person name="Song Y."/>
            <person name="Tong Y."/>
            <person name="Lu Y."/>
            <person name="Yang J."/>
            <person name="Xu C."/>
            <person name="Jia M."/>
            <person name="Peters R.J."/>
            <person name="Huang L."/>
            <person name="Gao W."/>
        </authorList>
    </citation>
    <scope>NUCLEOTIDE SEQUENCE [LARGE SCALE GENOMIC DNA]</scope>
    <source>
        <strain evidence="9">cv. XIE 37</strain>
        <tissue evidence="8">Leaf</tissue>
    </source>
</reference>
<dbReference type="EMBL" id="JAAARO010000002">
    <property type="protein sequence ID" value="KAF5751211.1"/>
    <property type="molecule type" value="Genomic_DNA"/>
</dbReference>
<keyword evidence="3 6" id="KW-1133">Transmembrane helix</keyword>
<evidence type="ECO:0000256" key="2">
    <source>
        <dbReference type="ARBA" id="ARBA00022692"/>
    </source>
</evidence>
<feature type="transmembrane region" description="Helical" evidence="6">
    <location>
        <begin position="238"/>
        <end position="262"/>
    </location>
</feature>
<name>A0A7J7DY77_TRIWF</name>
<feature type="domain" description="TLC" evidence="7">
    <location>
        <begin position="63"/>
        <end position="270"/>
    </location>
</feature>
<feature type="transmembrane region" description="Helical" evidence="6">
    <location>
        <begin position="147"/>
        <end position="171"/>
    </location>
</feature>
<keyword evidence="9" id="KW-1185">Reference proteome</keyword>
<dbReference type="Pfam" id="PF03798">
    <property type="entry name" value="TRAM_LAG1_CLN8"/>
    <property type="match status" value="1"/>
</dbReference>
<dbReference type="Proteomes" id="UP000593562">
    <property type="component" value="Unassembled WGS sequence"/>
</dbReference>
<dbReference type="InParanoid" id="A0A7J7DY77"/>
<accession>A0A7J7DY77</accession>
<dbReference type="GO" id="GO:0005789">
    <property type="term" value="C:endoplasmic reticulum membrane"/>
    <property type="evidence" value="ECO:0007669"/>
    <property type="project" value="UniProtKB-SubCell"/>
</dbReference>
<dbReference type="FunCoup" id="A0A7J7DY77">
    <property type="interactions" value="3969"/>
</dbReference>
<evidence type="ECO:0000256" key="5">
    <source>
        <dbReference type="PROSITE-ProRule" id="PRU00205"/>
    </source>
</evidence>
<dbReference type="PANTHER" id="PTHR12560:SF0">
    <property type="entry name" value="LD18904P"/>
    <property type="match status" value="1"/>
</dbReference>
<dbReference type="PROSITE" id="PS50922">
    <property type="entry name" value="TLC"/>
    <property type="match status" value="1"/>
</dbReference>
<dbReference type="AlphaFoldDB" id="A0A7J7DY77"/>
<dbReference type="PIRSF" id="PIRSF005225">
    <property type="entry name" value="LAG1_LAC1"/>
    <property type="match status" value="1"/>
</dbReference>
<feature type="transmembrane region" description="Helical" evidence="6">
    <location>
        <begin position="192"/>
        <end position="218"/>
    </location>
</feature>
<dbReference type="InterPro" id="IPR016439">
    <property type="entry name" value="Lag1/Lac1-like"/>
</dbReference>
<evidence type="ECO:0000256" key="4">
    <source>
        <dbReference type="ARBA" id="ARBA00023136"/>
    </source>
</evidence>
<keyword evidence="4 5" id="KW-0472">Membrane</keyword>
<sequence>MDSVWSSNGEPDAWHFVLALFFAVGFVVVRFFLDRFVFRRLALRLTNGAALMKINESMYAKIAKRSESMWKLTYYASVEACILKIAYHEPWFRDTKEYFKGWPNQELKLPLKLFYMCQCGFYTYSIAALLLWETRRKDFAVMMSHHIITVILIGYSYISRFFCVGSIILALHDSSDVFLEAAKVFKYSEKELGASLCFGFFALSWLILRLICFPLWVIKTTSCNLHEYVDISQVYGMSLYYVFNTMLLMLLVFHMYWWVLICSMIMRQLKNRGKVGEDIRSDSEDDD</sequence>
<comment type="subcellular location">
    <subcellularLocation>
        <location evidence="1">Endoplasmic reticulum membrane</location>
        <topology evidence="1">Multi-pass membrane protein</topology>
    </subcellularLocation>
</comment>
<dbReference type="OrthoDB" id="537032at2759"/>
<evidence type="ECO:0000256" key="1">
    <source>
        <dbReference type="ARBA" id="ARBA00004477"/>
    </source>
</evidence>
<protein>
    <submittedName>
        <fullName evidence="8">LAG1 longevity assurance 2-like</fullName>
    </submittedName>
</protein>
<evidence type="ECO:0000259" key="7">
    <source>
        <dbReference type="PROSITE" id="PS50922"/>
    </source>
</evidence>
<evidence type="ECO:0000313" key="9">
    <source>
        <dbReference type="Proteomes" id="UP000593562"/>
    </source>
</evidence>
<feature type="transmembrane region" description="Helical" evidence="6">
    <location>
        <begin position="13"/>
        <end position="33"/>
    </location>
</feature>
<dbReference type="PANTHER" id="PTHR12560">
    <property type="entry name" value="LONGEVITY ASSURANCE FACTOR 1 LAG1"/>
    <property type="match status" value="1"/>
</dbReference>
<comment type="caution">
    <text evidence="8">The sequence shown here is derived from an EMBL/GenBank/DDBJ whole genome shotgun (WGS) entry which is preliminary data.</text>
</comment>
<organism evidence="8 9">
    <name type="scientific">Tripterygium wilfordii</name>
    <name type="common">Thunder God vine</name>
    <dbReference type="NCBI Taxonomy" id="458696"/>
    <lineage>
        <taxon>Eukaryota</taxon>
        <taxon>Viridiplantae</taxon>
        <taxon>Streptophyta</taxon>
        <taxon>Embryophyta</taxon>
        <taxon>Tracheophyta</taxon>
        <taxon>Spermatophyta</taxon>
        <taxon>Magnoliopsida</taxon>
        <taxon>eudicotyledons</taxon>
        <taxon>Gunneridae</taxon>
        <taxon>Pentapetalae</taxon>
        <taxon>rosids</taxon>
        <taxon>fabids</taxon>
        <taxon>Celastrales</taxon>
        <taxon>Celastraceae</taxon>
        <taxon>Tripterygium</taxon>
    </lineage>
</organism>
<evidence type="ECO:0000256" key="3">
    <source>
        <dbReference type="ARBA" id="ARBA00022989"/>
    </source>
</evidence>
<proteinExistence type="predicted"/>